<evidence type="ECO:0000313" key="3">
    <source>
        <dbReference type="EMBL" id="KAK5951201.1"/>
    </source>
</evidence>
<evidence type="ECO:0000259" key="2">
    <source>
        <dbReference type="Pfam" id="PF07000"/>
    </source>
</evidence>
<dbReference type="PANTHER" id="PTHR13379">
    <property type="entry name" value="UNCHARACTERIZED DUF1308"/>
    <property type="match status" value="1"/>
</dbReference>
<organism evidence="3 4">
    <name type="scientific">Knufia fluminis</name>
    <dbReference type="NCBI Taxonomy" id="191047"/>
    <lineage>
        <taxon>Eukaryota</taxon>
        <taxon>Fungi</taxon>
        <taxon>Dikarya</taxon>
        <taxon>Ascomycota</taxon>
        <taxon>Pezizomycotina</taxon>
        <taxon>Eurotiomycetes</taxon>
        <taxon>Chaetothyriomycetidae</taxon>
        <taxon>Chaetothyriales</taxon>
        <taxon>Trichomeriaceae</taxon>
        <taxon>Knufia</taxon>
    </lineage>
</organism>
<name>A0AAN8I637_9EURO</name>
<dbReference type="AlphaFoldDB" id="A0AAN8I637"/>
<dbReference type="EMBL" id="JAKLMC020000021">
    <property type="protein sequence ID" value="KAK5951201.1"/>
    <property type="molecule type" value="Genomic_DNA"/>
</dbReference>
<dbReference type="InterPro" id="IPR010733">
    <property type="entry name" value="DUF1308"/>
</dbReference>
<feature type="region of interest" description="Disordered" evidence="1">
    <location>
        <begin position="220"/>
        <end position="246"/>
    </location>
</feature>
<proteinExistence type="predicted"/>
<feature type="domain" description="DUF1308" evidence="2">
    <location>
        <begin position="353"/>
        <end position="454"/>
    </location>
</feature>
<dbReference type="PANTHER" id="PTHR13379:SF0">
    <property type="entry name" value="UPF0415 PROTEIN C7ORF25"/>
    <property type="match status" value="1"/>
</dbReference>
<dbReference type="Pfam" id="PF07000">
    <property type="entry name" value="DUF1308"/>
    <property type="match status" value="1"/>
</dbReference>
<reference evidence="3 4" key="1">
    <citation type="submission" date="2022-12" db="EMBL/GenBank/DDBJ databases">
        <title>Genomic features and morphological characterization of a novel Knufia sp. strain isolated from spacecraft assembly facility.</title>
        <authorList>
            <person name="Teixeira M."/>
            <person name="Chander A.M."/>
            <person name="Stajich J.E."/>
            <person name="Venkateswaran K."/>
        </authorList>
    </citation>
    <scope>NUCLEOTIDE SEQUENCE [LARGE SCALE GENOMIC DNA]</scope>
    <source>
        <strain evidence="3 4">FJI-L2-BK-P2</strain>
    </source>
</reference>
<protein>
    <recommendedName>
        <fullName evidence="2">DUF1308 domain-containing protein</fullName>
    </recommendedName>
</protein>
<sequence length="598" mass="66448">MPSIQPTISSASHDTMDTDILDLYQHLSDQARTLLNELEAFNQHITSKSHAQRPDIHINKFRADVAREAKQLEHHGSTLTAATDDPETMPDGNTVHQIRSSNITHLNYIWDEVKCNEGVTGIRKQVRYTLTPRLPASAENIVSSKQSNNARQRSKIYYDREARAQRDGGAFAVPRSDKEHVTVDIFADHGAKWIKVFTKNQRWLMMDLAKEGLVDFADESESDMDVDGEDARRDQSPRSTSGNSHDEALEELKLVKMAKEFLAAAKTTRVGQYHRHPKVHFHLPKIERGVTPDVDAVISYIGQLGVVVSTADQLQSRGQQDVELPVTRPKSNLQATFDRITTPPPSVQLTEALNIDCTLLIALISDISHLSKSSIMIPSHYDGRESKKDIEGQMASEEVDALLPKHIYPVLRGKKLVCTEEAAAHLRNIVRIMGSERETRRSKILLGSSEVGDEGSANVTREMNSLSIHRLPDDIMLPIHIVKAGGDGIEPMPDKPTPLDAEVMSRIAKQPRLSSLNRSVFLHGWGEGLTTISLNRVVSEWLDRAVDTALDQIESETGSDSDIAVEGGFVGPRVLVCGRERSLLGNEKRGNHSRAEEA</sequence>
<evidence type="ECO:0000256" key="1">
    <source>
        <dbReference type="SAM" id="MobiDB-lite"/>
    </source>
</evidence>
<evidence type="ECO:0000313" key="4">
    <source>
        <dbReference type="Proteomes" id="UP001316803"/>
    </source>
</evidence>
<comment type="caution">
    <text evidence="3">The sequence shown here is derived from an EMBL/GenBank/DDBJ whole genome shotgun (WGS) entry which is preliminary data.</text>
</comment>
<gene>
    <name evidence="3" type="ORF">OHC33_007619</name>
</gene>
<dbReference type="Proteomes" id="UP001316803">
    <property type="component" value="Unassembled WGS sequence"/>
</dbReference>
<keyword evidence="4" id="KW-1185">Reference proteome</keyword>
<accession>A0AAN8I637</accession>
<feature type="region of interest" description="Disordered" evidence="1">
    <location>
        <begin position="73"/>
        <end position="93"/>
    </location>
</feature>